<name>A0AAD9HLR1_9PEZI</name>
<evidence type="ECO:0000313" key="3">
    <source>
        <dbReference type="Proteomes" id="UP001232148"/>
    </source>
</evidence>
<evidence type="ECO:0008006" key="4">
    <source>
        <dbReference type="Google" id="ProtNLM"/>
    </source>
</evidence>
<feature type="chain" id="PRO_5041956798" description="Acetoacetate decarboxylase" evidence="1">
    <location>
        <begin position="19"/>
        <end position="304"/>
    </location>
</feature>
<protein>
    <recommendedName>
        <fullName evidence="4">Acetoacetate decarboxylase</fullName>
    </recommendedName>
</protein>
<dbReference type="PANTHER" id="PTHR40518">
    <property type="entry name" value="ACETOACETATE DECARBOXYLASE"/>
    <property type="match status" value="1"/>
</dbReference>
<dbReference type="EMBL" id="MU842852">
    <property type="protein sequence ID" value="KAK2030337.1"/>
    <property type="molecule type" value="Genomic_DNA"/>
</dbReference>
<feature type="signal peptide" evidence="1">
    <location>
        <begin position="1"/>
        <end position="18"/>
    </location>
</feature>
<dbReference type="Proteomes" id="UP001232148">
    <property type="component" value="Unassembled WGS sequence"/>
</dbReference>
<keyword evidence="3" id="KW-1185">Reference proteome</keyword>
<proteinExistence type="predicted"/>
<dbReference type="AlphaFoldDB" id="A0AAD9HLR1"/>
<comment type="caution">
    <text evidence="2">The sequence shown here is derived from an EMBL/GenBank/DDBJ whole genome shotgun (WGS) entry which is preliminary data.</text>
</comment>
<accession>A0AAD9HLR1</accession>
<gene>
    <name evidence="2" type="ORF">LX32DRAFT_717000</name>
</gene>
<dbReference type="InterPro" id="IPR023375">
    <property type="entry name" value="ADC_dom_sf"/>
</dbReference>
<reference evidence="2" key="1">
    <citation type="submission" date="2021-06" db="EMBL/GenBank/DDBJ databases">
        <title>Comparative genomics, transcriptomics and evolutionary studies reveal genomic signatures of adaptation to plant cell wall in hemibiotrophic fungi.</title>
        <authorList>
            <consortium name="DOE Joint Genome Institute"/>
            <person name="Baroncelli R."/>
            <person name="Diaz J.F."/>
            <person name="Benocci T."/>
            <person name="Peng M."/>
            <person name="Battaglia E."/>
            <person name="Haridas S."/>
            <person name="Andreopoulos W."/>
            <person name="Labutti K."/>
            <person name="Pangilinan J."/>
            <person name="Floch G.L."/>
            <person name="Makela M.R."/>
            <person name="Henrissat B."/>
            <person name="Grigoriev I.V."/>
            <person name="Crouch J.A."/>
            <person name="De Vries R.P."/>
            <person name="Sukno S.A."/>
            <person name="Thon M.R."/>
        </authorList>
    </citation>
    <scope>NUCLEOTIDE SEQUENCE</scope>
    <source>
        <strain evidence="2">MAFF235873</strain>
    </source>
</reference>
<dbReference type="SUPFAM" id="SSF160104">
    <property type="entry name" value="Acetoacetate decarboxylase-like"/>
    <property type="match status" value="1"/>
</dbReference>
<organism evidence="2 3">
    <name type="scientific">Colletotrichum zoysiae</name>
    <dbReference type="NCBI Taxonomy" id="1216348"/>
    <lineage>
        <taxon>Eukaryota</taxon>
        <taxon>Fungi</taxon>
        <taxon>Dikarya</taxon>
        <taxon>Ascomycota</taxon>
        <taxon>Pezizomycotina</taxon>
        <taxon>Sordariomycetes</taxon>
        <taxon>Hypocreomycetidae</taxon>
        <taxon>Glomerellales</taxon>
        <taxon>Glomerellaceae</taxon>
        <taxon>Colletotrichum</taxon>
        <taxon>Colletotrichum graminicola species complex</taxon>
    </lineage>
</organism>
<keyword evidence="1" id="KW-0732">Signal</keyword>
<evidence type="ECO:0000256" key="1">
    <source>
        <dbReference type="SAM" id="SignalP"/>
    </source>
</evidence>
<dbReference type="PANTHER" id="PTHR40518:SF1">
    <property type="entry name" value="ACETOACETATE DECARBOXYLASE"/>
    <property type="match status" value="1"/>
</dbReference>
<sequence length="304" mass="33929">MRYCISFLLATFAGLSWAQWDNNSSAPIEHAPAPWTLKGTVYAITFVPPSAHLPTKAFPPLERQFASATEGEYLGRLGMIQIIRYTESPVGPYDELLIVPGFFNYNYTEPASGFSRERTNVRVSRIYVSQKYTCWNGRINWNIPKHLARFDWTENEQGETAVKVYPHDTTGDPSESKPAGKPWFQARFKPLLPGVLPFSTDLYKILGVNATLAQPPLPYAKTSLGELAGTNHWAATVPEQVTNHASLGIFDLNQEGGDAEENLGTNAVGDEYFPNFWPGLLRSHPGTKMENTTITFSAPEIWKN</sequence>
<dbReference type="Gene3D" id="2.40.400.10">
    <property type="entry name" value="Acetoacetate decarboxylase-like"/>
    <property type="match status" value="1"/>
</dbReference>
<evidence type="ECO:0000313" key="2">
    <source>
        <dbReference type="EMBL" id="KAK2030337.1"/>
    </source>
</evidence>